<reference evidence="1 2" key="1">
    <citation type="submission" date="2019-12" db="EMBL/GenBank/DDBJ databases">
        <title>Chromosome-level assembly of the Caenorhabditis remanei genome.</title>
        <authorList>
            <person name="Teterina A.A."/>
            <person name="Willis J.H."/>
            <person name="Phillips P.C."/>
        </authorList>
    </citation>
    <scope>NUCLEOTIDE SEQUENCE [LARGE SCALE GENOMIC DNA]</scope>
    <source>
        <strain evidence="1 2">PX506</strain>
        <tissue evidence="1">Whole organism</tissue>
    </source>
</reference>
<protein>
    <submittedName>
        <fullName evidence="1">Uncharacterized protein</fullName>
    </submittedName>
</protein>
<dbReference type="KEGG" id="crq:GCK72_005162"/>
<dbReference type="AlphaFoldDB" id="A0A6A5HBS1"/>
<name>A0A6A5HBS1_CAERE</name>
<dbReference type="Proteomes" id="UP000483820">
    <property type="component" value="Chromosome II"/>
</dbReference>
<proteinExistence type="predicted"/>
<evidence type="ECO:0000313" key="1">
    <source>
        <dbReference type="EMBL" id="KAF1765210.1"/>
    </source>
</evidence>
<organism evidence="1 2">
    <name type="scientific">Caenorhabditis remanei</name>
    <name type="common">Caenorhabditis vulgaris</name>
    <dbReference type="NCBI Taxonomy" id="31234"/>
    <lineage>
        <taxon>Eukaryota</taxon>
        <taxon>Metazoa</taxon>
        <taxon>Ecdysozoa</taxon>
        <taxon>Nematoda</taxon>
        <taxon>Chromadorea</taxon>
        <taxon>Rhabditida</taxon>
        <taxon>Rhabditina</taxon>
        <taxon>Rhabditomorpha</taxon>
        <taxon>Rhabditoidea</taxon>
        <taxon>Rhabditidae</taxon>
        <taxon>Peloderinae</taxon>
        <taxon>Caenorhabditis</taxon>
    </lineage>
</organism>
<gene>
    <name evidence="1" type="ORF">GCK72_005162</name>
</gene>
<dbReference type="CTD" id="9822589"/>
<comment type="caution">
    <text evidence="1">The sequence shown here is derived from an EMBL/GenBank/DDBJ whole genome shotgun (WGS) entry which is preliminary data.</text>
</comment>
<accession>A0A6A5HBS1</accession>
<sequence>MSSTTSSCPSMAFYFFKYFPRNRRLSSFEKAFFDEYSRFMAQMMIEKQEDFKYWRSVESSSASSPICTSDSGFSSSRTSGVTTPVNLVKNPFYDPEYVKQHQSTSSGSPLSKPVKLIANPFYNPALVKQMISQ</sequence>
<dbReference type="GeneID" id="9822589"/>
<dbReference type="RefSeq" id="XP_003117201.2">
    <property type="nucleotide sequence ID" value="XM_003117153.2"/>
</dbReference>
<dbReference type="EMBL" id="WUAV01000002">
    <property type="protein sequence ID" value="KAF1765210.1"/>
    <property type="molecule type" value="Genomic_DNA"/>
</dbReference>
<evidence type="ECO:0000313" key="2">
    <source>
        <dbReference type="Proteomes" id="UP000483820"/>
    </source>
</evidence>